<dbReference type="AlphaFoldDB" id="A0A6J4V5T5"/>
<reference evidence="1" key="1">
    <citation type="submission" date="2020-02" db="EMBL/GenBank/DDBJ databases">
        <authorList>
            <person name="Meier V. D."/>
        </authorList>
    </citation>
    <scope>NUCLEOTIDE SEQUENCE</scope>
    <source>
        <strain evidence="1">AVDCRST_MAG33</strain>
    </source>
</reference>
<gene>
    <name evidence="1" type="ORF">AVDCRST_MAG33-2371</name>
</gene>
<accession>A0A6J4V5T5</accession>
<dbReference type="EMBL" id="CADCWK010000273">
    <property type="protein sequence ID" value="CAA9569467.1"/>
    <property type="molecule type" value="Genomic_DNA"/>
</dbReference>
<sequence length="201" mass="20019">MKRVGCVIGALLILLLGVGGGVAYLRGFVPDLPGLGLSQESTGETPTTIAETPPEIRAGEPGTETITIYGAVCPADYAGADYFGDCYDTPAVGAGYTLAVGKTRIPESGVAVAGSDGLIDPLDPGGTAPGTVILQAIAPDDVVGSGGFAAPAAACTSSDGRDVSLAPQDSEAGGQLFALDLLAGEDLRCDVYFVPLTAASR</sequence>
<name>A0A6J4V5T5_9BACT</name>
<protein>
    <submittedName>
        <fullName evidence="1">Uncharacterized protein</fullName>
    </submittedName>
</protein>
<organism evidence="1">
    <name type="scientific">uncultured Thermomicrobiales bacterium</name>
    <dbReference type="NCBI Taxonomy" id="1645740"/>
    <lineage>
        <taxon>Bacteria</taxon>
        <taxon>Pseudomonadati</taxon>
        <taxon>Thermomicrobiota</taxon>
        <taxon>Thermomicrobia</taxon>
        <taxon>Thermomicrobiales</taxon>
        <taxon>environmental samples</taxon>
    </lineage>
</organism>
<evidence type="ECO:0000313" key="1">
    <source>
        <dbReference type="EMBL" id="CAA9569467.1"/>
    </source>
</evidence>
<proteinExistence type="predicted"/>